<evidence type="ECO:0000313" key="7">
    <source>
        <dbReference type="EMBL" id="MCS3679254.1"/>
    </source>
</evidence>
<name>A0A9X2Q2I9_9BACT</name>
<reference evidence="7" key="1">
    <citation type="submission" date="2022-08" db="EMBL/GenBank/DDBJ databases">
        <title>Genomic Encyclopedia of Type Strains, Phase V (KMG-V): Genome sequencing to study the core and pangenomes of soil and plant-associated prokaryotes.</title>
        <authorList>
            <person name="Whitman W."/>
        </authorList>
    </citation>
    <scope>NUCLEOTIDE SEQUENCE</scope>
    <source>
        <strain evidence="7">0</strain>
    </source>
</reference>
<dbReference type="PANTHER" id="PTHR43133:SF46">
    <property type="entry name" value="RNA POLYMERASE SIGMA-70 FACTOR ECF SUBFAMILY"/>
    <property type="match status" value="1"/>
</dbReference>
<dbReference type="InterPro" id="IPR007627">
    <property type="entry name" value="RNA_pol_sigma70_r2"/>
</dbReference>
<evidence type="ECO:0000256" key="3">
    <source>
        <dbReference type="ARBA" id="ARBA00023082"/>
    </source>
</evidence>
<dbReference type="SUPFAM" id="SSF88946">
    <property type="entry name" value="Sigma2 domain of RNA polymerase sigma factors"/>
    <property type="match status" value="1"/>
</dbReference>
<dbReference type="Proteomes" id="UP001155027">
    <property type="component" value="Unassembled WGS sequence"/>
</dbReference>
<evidence type="ECO:0000256" key="4">
    <source>
        <dbReference type="ARBA" id="ARBA00023163"/>
    </source>
</evidence>
<organism evidence="7 8">
    <name type="scientific">Salinibacter ruber</name>
    <dbReference type="NCBI Taxonomy" id="146919"/>
    <lineage>
        <taxon>Bacteria</taxon>
        <taxon>Pseudomonadati</taxon>
        <taxon>Rhodothermota</taxon>
        <taxon>Rhodothermia</taxon>
        <taxon>Rhodothermales</taxon>
        <taxon>Salinibacteraceae</taxon>
        <taxon>Salinibacter</taxon>
    </lineage>
</organism>
<dbReference type="NCBIfam" id="TIGR02937">
    <property type="entry name" value="sigma70-ECF"/>
    <property type="match status" value="1"/>
</dbReference>
<dbReference type="InterPro" id="IPR014327">
    <property type="entry name" value="RNA_pol_sigma70_bacteroid"/>
</dbReference>
<feature type="domain" description="RNA polymerase sigma-70 region 2" evidence="5">
    <location>
        <begin position="23"/>
        <end position="89"/>
    </location>
</feature>
<protein>
    <submittedName>
        <fullName evidence="7">RNA polymerase sigma-70 factor (ECF subfamily)</fullName>
    </submittedName>
</protein>
<evidence type="ECO:0000259" key="5">
    <source>
        <dbReference type="Pfam" id="PF04542"/>
    </source>
</evidence>
<keyword evidence="2" id="KW-0805">Transcription regulation</keyword>
<dbReference type="Pfam" id="PF04542">
    <property type="entry name" value="Sigma70_r2"/>
    <property type="match status" value="1"/>
</dbReference>
<comment type="similarity">
    <text evidence="1">Belongs to the sigma-70 factor family. ECF subfamily.</text>
</comment>
<keyword evidence="3" id="KW-0731">Sigma factor</keyword>
<dbReference type="GO" id="GO:0016987">
    <property type="term" value="F:sigma factor activity"/>
    <property type="evidence" value="ECO:0007669"/>
    <property type="project" value="UniProtKB-KW"/>
</dbReference>
<keyword evidence="4" id="KW-0804">Transcription</keyword>
<evidence type="ECO:0000256" key="2">
    <source>
        <dbReference type="ARBA" id="ARBA00023015"/>
    </source>
</evidence>
<dbReference type="GO" id="GO:0006352">
    <property type="term" value="P:DNA-templated transcription initiation"/>
    <property type="evidence" value="ECO:0007669"/>
    <property type="project" value="InterPro"/>
</dbReference>
<evidence type="ECO:0000256" key="1">
    <source>
        <dbReference type="ARBA" id="ARBA00010641"/>
    </source>
</evidence>
<dbReference type="NCBIfam" id="TIGR02985">
    <property type="entry name" value="Sig70_bacteroi1"/>
    <property type="match status" value="1"/>
</dbReference>
<dbReference type="PANTHER" id="PTHR43133">
    <property type="entry name" value="RNA POLYMERASE ECF-TYPE SIGMA FACTO"/>
    <property type="match status" value="1"/>
</dbReference>
<dbReference type="Gene3D" id="1.10.1740.10">
    <property type="match status" value="1"/>
</dbReference>
<dbReference type="Pfam" id="PF08281">
    <property type="entry name" value="Sigma70_r4_2"/>
    <property type="match status" value="1"/>
</dbReference>
<sequence length="187" mass="21972">MSDRDSRWTERIQKGDEQAFEELFRAHYSELCGFAADYLSSVDRARDVVQDTFLEIWRRRGDIKIKSSIKSYLYQSVRNRALNEIRKLKTKSEYLEAVKSETEGREKRTAINKIEMSKLSDEVNEAISELPERRRMAFLLHRRHGFTYKEVAQIMGIAPKTVENQIGRALKSLRSQLEGLFAEELHR</sequence>
<dbReference type="CDD" id="cd06171">
    <property type="entry name" value="Sigma70_r4"/>
    <property type="match status" value="1"/>
</dbReference>
<dbReference type="InterPro" id="IPR013325">
    <property type="entry name" value="RNA_pol_sigma_r2"/>
</dbReference>
<dbReference type="RefSeq" id="WP_259081069.1">
    <property type="nucleotide sequence ID" value="NZ_JANUAU010000015.1"/>
</dbReference>
<dbReference type="AlphaFoldDB" id="A0A9X2Q2I9"/>
<dbReference type="InterPro" id="IPR014284">
    <property type="entry name" value="RNA_pol_sigma-70_dom"/>
</dbReference>
<proteinExistence type="inferred from homology"/>
<accession>A0A9X2Q2I9</accession>
<dbReference type="InterPro" id="IPR013249">
    <property type="entry name" value="RNA_pol_sigma70_r4_t2"/>
</dbReference>
<dbReference type="InterPro" id="IPR036388">
    <property type="entry name" value="WH-like_DNA-bd_sf"/>
</dbReference>
<dbReference type="SUPFAM" id="SSF88659">
    <property type="entry name" value="Sigma3 and sigma4 domains of RNA polymerase sigma factors"/>
    <property type="match status" value="1"/>
</dbReference>
<evidence type="ECO:0000313" key="8">
    <source>
        <dbReference type="Proteomes" id="UP001155027"/>
    </source>
</evidence>
<gene>
    <name evidence="7" type="ORF">GGP71_003203</name>
</gene>
<dbReference type="InterPro" id="IPR039425">
    <property type="entry name" value="RNA_pol_sigma-70-like"/>
</dbReference>
<dbReference type="GO" id="GO:0003677">
    <property type="term" value="F:DNA binding"/>
    <property type="evidence" value="ECO:0007669"/>
    <property type="project" value="InterPro"/>
</dbReference>
<feature type="domain" description="RNA polymerase sigma factor 70 region 4 type 2" evidence="6">
    <location>
        <begin position="121"/>
        <end position="173"/>
    </location>
</feature>
<dbReference type="EMBL" id="JANUAU010000015">
    <property type="protein sequence ID" value="MCS3679254.1"/>
    <property type="molecule type" value="Genomic_DNA"/>
</dbReference>
<comment type="caution">
    <text evidence="7">The sequence shown here is derived from an EMBL/GenBank/DDBJ whole genome shotgun (WGS) entry which is preliminary data.</text>
</comment>
<evidence type="ECO:0000259" key="6">
    <source>
        <dbReference type="Pfam" id="PF08281"/>
    </source>
</evidence>
<dbReference type="InterPro" id="IPR013324">
    <property type="entry name" value="RNA_pol_sigma_r3/r4-like"/>
</dbReference>
<dbReference type="Gene3D" id="1.10.10.10">
    <property type="entry name" value="Winged helix-like DNA-binding domain superfamily/Winged helix DNA-binding domain"/>
    <property type="match status" value="1"/>
</dbReference>